<dbReference type="SUPFAM" id="SSF81383">
    <property type="entry name" value="F-box domain"/>
    <property type="match status" value="1"/>
</dbReference>
<dbReference type="AlphaFoldDB" id="A0A428S3F2"/>
<feature type="transmembrane region" description="Helical" evidence="1">
    <location>
        <begin position="277"/>
        <end position="298"/>
    </location>
</feature>
<name>A0A428S3F2_9HYPO</name>
<dbReference type="EMBL" id="NKCL01000069">
    <property type="protein sequence ID" value="RSL84361.1"/>
    <property type="molecule type" value="Genomic_DNA"/>
</dbReference>
<feature type="transmembrane region" description="Helical" evidence="1">
    <location>
        <begin position="245"/>
        <end position="265"/>
    </location>
</feature>
<comment type="caution">
    <text evidence="2">The sequence shown here is derived from an EMBL/GenBank/DDBJ whole genome shotgun (WGS) entry which is preliminary data.</text>
</comment>
<dbReference type="Proteomes" id="UP000287972">
    <property type="component" value="Unassembled WGS sequence"/>
</dbReference>
<dbReference type="InterPro" id="IPR036047">
    <property type="entry name" value="F-box-like_dom_sf"/>
</dbReference>
<keyword evidence="3" id="KW-1185">Reference proteome</keyword>
<protein>
    <submittedName>
        <fullName evidence="2">Uncharacterized protein</fullName>
    </submittedName>
</protein>
<evidence type="ECO:0000256" key="1">
    <source>
        <dbReference type="SAM" id="Phobius"/>
    </source>
</evidence>
<evidence type="ECO:0000313" key="2">
    <source>
        <dbReference type="EMBL" id="RSL84361.1"/>
    </source>
</evidence>
<proteinExistence type="predicted"/>
<feature type="transmembrane region" description="Helical" evidence="1">
    <location>
        <begin position="310"/>
        <end position="333"/>
    </location>
</feature>
<gene>
    <name evidence="2" type="ORF">CEP51_003947</name>
</gene>
<keyword evidence="1" id="KW-0472">Membrane</keyword>
<sequence length="388" mass="44699">MDNYLGLELSTRPSFRTLRHIRQQLFGEAERIDDEAALGSDSTKHEKRVVVGHITATTEDLSHRWTVANVNNGLVKLPTELHMMIMENLTFGQVEALRRTCRALRGRISKPVIREVFPGIKFELLSTCYRCLCYDPLRDTLIRADESDARYPLASECLDCVAARGGFMVGRRYTLGTWASVWVCRYCGYPVTSAAAWNEPEFHRVCYRRFHWMLFYFFLVGIAQGFVTIIGSALCWGYYNKQKMVLAPTIVNFFMASWVFCLTLLRNVELRTYHWTLILELGILGLWIPPLLTILGSAQDRPGRPSPADVATIFFVVSNIMFRVVNVLGNAVLMSEYKVWRRHRPGQSPAQRVLSKIAAILVFWTYPQSVEQKYPGKWWLTRREPQQV</sequence>
<organism evidence="2 3">
    <name type="scientific">Fusarium floridanum</name>
    <dbReference type="NCBI Taxonomy" id="1325733"/>
    <lineage>
        <taxon>Eukaryota</taxon>
        <taxon>Fungi</taxon>
        <taxon>Dikarya</taxon>
        <taxon>Ascomycota</taxon>
        <taxon>Pezizomycotina</taxon>
        <taxon>Sordariomycetes</taxon>
        <taxon>Hypocreomycetidae</taxon>
        <taxon>Hypocreales</taxon>
        <taxon>Nectriaceae</taxon>
        <taxon>Fusarium</taxon>
        <taxon>Fusarium solani species complex</taxon>
    </lineage>
</organism>
<accession>A0A428S3F2</accession>
<keyword evidence="1" id="KW-0812">Transmembrane</keyword>
<feature type="transmembrane region" description="Helical" evidence="1">
    <location>
        <begin position="214"/>
        <end position="239"/>
    </location>
</feature>
<reference evidence="2 3" key="1">
    <citation type="submission" date="2017-06" db="EMBL/GenBank/DDBJ databases">
        <title>Comparative genomic analysis of Ambrosia Fusariam Clade fungi.</title>
        <authorList>
            <person name="Stajich J.E."/>
            <person name="Carrillo J."/>
            <person name="Kijimoto T."/>
            <person name="Eskalen A."/>
            <person name="O'Donnell K."/>
            <person name="Kasson M."/>
        </authorList>
    </citation>
    <scope>NUCLEOTIDE SEQUENCE [LARGE SCALE GENOMIC DNA]</scope>
    <source>
        <strain evidence="2 3">NRRL62606</strain>
    </source>
</reference>
<evidence type="ECO:0000313" key="3">
    <source>
        <dbReference type="Proteomes" id="UP000287972"/>
    </source>
</evidence>
<keyword evidence="1" id="KW-1133">Transmembrane helix</keyword>